<gene>
    <name evidence="2" type="ORF">HOC_19451</name>
</gene>
<comment type="caution">
    <text evidence="2">The sequence shown here is derived from an EMBL/GenBank/DDBJ whole genome shotgun (WGS) entry which is preliminary data.</text>
</comment>
<protein>
    <submittedName>
        <fullName evidence="2">Uncharacterized protein</fullName>
    </submittedName>
</protein>
<keyword evidence="1" id="KW-0812">Transmembrane</keyword>
<dbReference type="EMBL" id="ARYL01000060">
    <property type="protein sequence ID" value="KDA00336.1"/>
    <property type="molecule type" value="Genomic_DNA"/>
</dbReference>
<feature type="transmembrane region" description="Helical" evidence="1">
    <location>
        <begin position="76"/>
        <end position="98"/>
    </location>
</feature>
<dbReference type="STRING" id="1280953.HOC_19451"/>
<name>A0A059G1N6_9PROT</name>
<evidence type="ECO:0000256" key="1">
    <source>
        <dbReference type="SAM" id="Phobius"/>
    </source>
</evidence>
<keyword evidence="1" id="KW-0472">Membrane</keyword>
<feature type="transmembrane region" description="Helical" evidence="1">
    <location>
        <begin position="47"/>
        <end position="69"/>
    </location>
</feature>
<evidence type="ECO:0000313" key="2">
    <source>
        <dbReference type="EMBL" id="KDA00336.1"/>
    </source>
</evidence>
<dbReference type="RefSeq" id="WP_156950561.1">
    <property type="nucleotide sequence ID" value="NZ_ARYL01000060.1"/>
</dbReference>
<feature type="transmembrane region" description="Helical" evidence="1">
    <location>
        <begin position="20"/>
        <end position="41"/>
    </location>
</feature>
<keyword evidence="3" id="KW-1185">Reference proteome</keyword>
<dbReference type="eggNOG" id="ENOG5032TJV">
    <property type="taxonomic scope" value="Bacteria"/>
</dbReference>
<reference evidence="2 3" key="1">
    <citation type="journal article" date="2014" name="Antonie Van Leeuwenhoek">
        <title>Hyphomonas beringensis sp. nov. and Hyphomonas chukchiensis sp. nov., isolated from surface seawater of the Bering Sea and Chukchi Sea.</title>
        <authorList>
            <person name="Li C."/>
            <person name="Lai Q."/>
            <person name="Li G."/>
            <person name="Dong C."/>
            <person name="Wang J."/>
            <person name="Liao Y."/>
            <person name="Shao Z."/>
        </authorList>
    </citation>
    <scope>NUCLEOTIDE SEQUENCE [LARGE SCALE GENOMIC DNA]</scope>
    <source>
        <strain evidence="2 3">SCH89</strain>
    </source>
</reference>
<organism evidence="2 3">
    <name type="scientific">Hyphomonas oceanitis SCH89</name>
    <dbReference type="NCBI Taxonomy" id="1280953"/>
    <lineage>
        <taxon>Bacteria</taxon>
        <taxon>Pseudomonadati</taxon>
        <taxon>Pseudomonadota</taxon>
        <taxon>Alphaproteobacteria</taxon>
        <taxon>Hyphomonadales</taxon>
        <taxon>Hyphomonadaceae</taxon>
        <taxon>Hyphomonas</taxon>
    </lineage>
</organism>
<proteinExistence type="predicted"/>
<dbReference type="Proteomes" id="UP000024942">
    <property type="component" value="Unassembled WGS sequence"/>
</dbReference>
<dbReference type="OrthoDB" id="8898374at2"/>
<dbReference type="AlphaFoldDB" id="A0A059G1N6"/>
<accession>A0A059G1N6</accession>
<sequence length="220" mass="24652">MTTVIEPQPEANIRTKAIEIVGLSASLGALFLIINFLHFQYVPVSVILYACIWDTIIASVLMLGAYWFFRRWTSTLLVTELTLTVVASNLLILLYSVMGPTVIDRSLSIYIVEKIDYRGGEVAADAMKNIILMEFMDEYRVADVRMTEQITSGTVKNIDGCLHLTSRGRRLATFTSFFRRNFLPKKRLIGGTITHELTNPLANKPVLVPFKCASTGIETP</sequence>
<keyword evidence="1" id="KW-1133">Transmembrane helix</keyword>
<evidence type="ECO:0000313" key="3">
    <source>
        <dbReference type="Proteomes" id="UP000024942"/>
    </source>
</evidence>
<dbReference type="PATRIC" id="fig|1280953.3.peg.3885"/>